<dbReference type="PATRIC" id="fig|1618445.3.peg.406"/>
<reference evidence="3 4" key="1">
    <citation type="journal article" date="2015" name="Nature">
        <title>rRNA introns, odd ribosomes, and small enigmatic genomes across a large radiation of phyla.</title>
        <authorList>
            <person name="Brown C.T."/>
            <person name="Hug L.A."/>
            <person name="Thomas B.C."/>
            <person name="Sharon I."/>
            <person name="Castelle C.J."/>
            <person name="Singh A."/>
            <person name="Wilkins M.J."/>
            <person name="Williams K.H."/>
            <person name="Banfield J.F."/>
        </authorList>
    </citation>
    <scope>NUCLEOTIDE SEQUENCE [LARGE SCALE GENOMIC DNA]</scope>
</reference>
<accession>A0A0G1WCR5</accession>
<evidence type="ECO:0000313" key="4">
    <source>
        <dbReference type="Proteomes" id="UP000034739"/>
    </source>
</evidence>
<comment type="similarity">
    <text evidence="1">Belongs to the NAD(P)-dependent epimerase/dehydratase family.</text>
</comment>
<protein>
    <recommendedName>
        <fullName evidence="2">NAD-dependent epimerase/dehydratase domain-containing protein</fullName>
    </recommendedName>
</protein>
<dbReference type="AlphaFoldDB" id="A0A0G1WCR5"/>
<organism evidence="3 4">
    <name type="scientific">Candidatus Gottesmanbacteria bacterium GW2011_GWA2_47_9</name>
    <dbReference type="NCBI Taxonomy" id="1618445"/>
    <lineage>
        <taxon>Bacteria</taxon>
        <taxon>Candidatus Gottesmaniibacteriota</taxon>
    </lineage>
</organism>
<evidence type="ECO:0000313" key="3">
    <source>
        <dbReference type="EMBL" id="KKU88098.1"/>
    </source>
</evidence>
<evidence type="ECO:0000259" key="2">
    <source>
        <dbReference type="Pfam" id="PF01370"/>
    </source>
</evidence>
<dbReference type="Gene3D" id="3.40.50.720">
    <property type="entry name" value="NAD(P)-binding Rossmann-like Domain"/>
    <property type="match status" value="1"/>
</dbReference>
<dbReference type="PRINTS" id="PR01713">
    <property type="entry name" value="NUCEPIMERASE"/>
</dbReference>
<dbReference type="Pfam" id="PF01370">
    <property type="entry name" value="Epimerase"/>
    <property type="match status" value="1"/>
</dbReference>
<evidence type="ECO:0000256" key="1">
    <source>
        <dbReference type="ARBA" id="ARBA00007637"/>
    </source>
</evidence>
<feature type="domain" description="NAD-dependent epimerase/dehydratase" evidence="2">
    <location>
        <begin position="17"/>
        <end position="249"/>
    </location>
</feature>
<dbReference type="Proteomes" id="UP000034739">
    <property type="component" value="Unassembled WGS sequence"/>
</dbReference>
<dbReference type="Gene3D" id="3.90.25.10">
    <property type="entry name" value="UDP-galactose 4-epimerase, domain 1"/>
    <property type="match status" value="1"/>
</dbReference>
<proteinExistence type="inferred from homology"/>
<dbReference type="PANTHER" id="PTHR43000">
    <property type="entry name" value="DTDP-D-GLUCOSE 4,6-DEHYDRATASE-RELATED"/>
    <property type="match status" value="1"/>
</dbReference>
<dbReference type="InterPro" id="IPR036291">
    <property type="entry name" value="NAD(P)-bd_dom_sf"/>
</dbReference>
<comment type="caution">
    <text evidence="3">The sequence shown here is derived from an EMBL/GenBank/DDBJ whole genome shotgun (WGS) entry which is preliminary data.</text>
</comment>
<dbReference type="InterPro" id="IPR001509">
    <property type="entry name" value="Epimerase_deHydtase"/>
</dbReference>
<sequence>MQSRDLTGSIMPSYKRALVTGGAGFIGSHLTERLLADGWIVTVIDDLSEGKWANLPRHKNLTKHKRSILDPITALVKRTDVIFHLAALPRLKRSLDDPWQTHRVNVEGTLNLLLAAKAATVKKFIFASSSSIYGNRNHPPFHENMIPDPLVPYSLHKVIGESYCRMFSQVWKLPTVSLRYFNVYGPRMNPDSPYANLLPKFIKLMSQGKTPRINGNGRQTRDFTYVDDVVEATILAARSPISGEVFNIGSGNTISVLRVVELLNKYLDKRIRPTHGPPVIEPRATLANNAKARRLLGWRPTIPFEEGLTRMVQHV</sequence>
<gene>
    <name evidence="3" type="ORF">UY16_C0013G0008</name>
</gene>
<name>A0A0G1WCR5_9BACT</name>
<dbReference type="SUPFAM" id="SSF51735">
    <property type="entry name" value="NAD(P)-binding Rossmann-fold domains"/>
    <property type="match status" value="1"/>
</dbReference>
<dbReference type="EMBL" id="LCOY01000013">
    <property type="protein sequence ID" value="KKU88098.1"/>
    <property type="molecule type" value="Genomic_DNA"/>
</dbReference>